<feature type="transmembrane region" description="Helical" evidence="5">
    <location>
        <begin position="252"/>
        <end position="273"/>
    </location>
</feature>
<feature type="transmembrane region" description="Helical" evidence="5">
    <location>
        <begin position="37"/>
        <end position="58"/>
    </location>
</feature>
<sequence>MAQRSGGPDRCVNAAHALLVIATLSLVWRAWHTGSIYIAPILVPELFILSAGFVLAVCAWRSSLPRAGEFAASIIRQYWFLIILLAAPLLGLLGSSLAGLAWGMYSFRVAIDYAFLLFALLFFVIAAYIAFARPRTLKAVFAAIAISSVPFWLALHRSWQPLFLVQGNRLRGAGSDPNQLATWIAVGLIVSIGFFLWERGRVRWWWFAGGVVNAPLLLWTASRAGWFTAAVILLAGGVFFLAERFSRERVRLLGTAFLGIAASLVIGFFLFPIPSRVVIATRAASPFVSDEQLALITRWVAGGTEAVPTFEIPSDNRTRLLQEGTTMLLRSPLGFGPAYYLWNPVAVTGSEYRLGVHNAWLDIGLTAGWLGLGAWAFFMVVVGRGAVRLARRGEPQFLALAASFFALLLFGFFLGMFTVRWFWLIMGLVAAYSMLDGRGELAPAHEKQKES</sequence>
<evidence type="ECO:0000259" key="6">
    <source>
        <dbReference type="Pfam" id="PF04932"/>
    </source>
</evidence>
<feature type="transmembrane region" description="Helical" evidence="5">
    <location>
        <begin position="397"/>
        <end position="415"/>
    </location>
</feature>
<evidence type="ECO:0000256" key="4">
    <source>
        <dbReference type="ARBA" id="ARBA00023136"/>
    </source>
</evidence>
<comment type="caution">
    <text evidence="7">The sequence shown here is derived from an EMBL/GenBank/DDBJ whole genome shotgun (WGS) entry which is preliminary data.</text>
</comment>
<feature type="domain" description="O-antigen ligase-related" evidence="6">
    <location>
        <begin position="216"/>
        <end position="375"/>
    </location>
</feature>
<feature type="transmembrane region" description="Helical" evidence="5">
    <location>
        <begin position="113"/>
        <end position="132"/>
    </location>
</feature>
<dbReference type="InterPro" id="IPR007016">
    <property type="entry name" value="O-antigen_ligase-rel_domated"/>
</dbReference>
<dbReference type="STRING" id="1798652.A3A43_02570"/>
<feature type="transmembrane region" description="Helical" evidence="5">
    <location>
        <begin position="204"/>
        <end position="221"/>
    </location>
</feature>
<reference evidence="7 8" key="1">
    <citation type="journal article" date="2016" name="Nat. Commun.">
        <title>Thousands of microbial genomes shed light on interconnected biogeochemical processes in an aquifer system.</title>
        <authorList>
            <person name="Anantharaman K."/>
            <person name="Brown C.T."/>
            <person name="Hug L.A."/>
            <person name="Sharon I."/>
            <person name="Castelle C.J."/>
            <person name="Probst A.J."/>
            <person name="Thomas B.C."/>
            <person name="Singh A."/>
            <person name="Wilkins M.J."/>
            <person name="Karaoz U."/>
            <person name="Brodie E.L."/>
            <person name="Williams K.H."/>
            <person name="Hubbard S.S."/>
            <person name="Banfield J.F."/>
        </authorList>
    </citation>
    <scope>NUCLEOTIDE SEQUENCE [LARGE SCALE GENOMIC DNA]</scope>
</reference>
<feature type="transmembrane region" description="Helical" evidence="5">
    <location>
        <begin position="363"/>
        <end position="385"/>
    </location>
</feature>
<name>A0A1G2CHI6_9BACT</name>
<evidence type="ECO:0000256" key="2">
    <source>
        <dbReference type="ARBA" id="ARBA00022692"/>
    </source>
</evidence>
<dbReference type="InterPro" id="IPR051533">
    <property type="entry name" value="WaaL-like"/>
</dbReference>
<dbReference type="Pfam" id="PF04932">
    <property type="entry name" value="Wzy_C"/>
    <property type="match status" value="1"/>
</dbReference>
<feature type="transmembrane region" description="Helical" evidence="5">
    <location>
        <begin position="179"/>
        <end position="197"/>
    </location>
</feature>
<evidence type="ECO:0000256" key="5">
    <source>
        <dbReference type="SAM" id="Phobius"/>
    </source>
</evidence>
<dbReference type="PANTHER" id="PTHR37422:SF13">
    <property type="entry name" value="LIPOPOLYSACCHARIDE BIOSYNTHESIS PROTEIN PA4999-RELATED"/>
    <property type="match status" value="1"/>
</dbReference>
<evidence type="ECO:0000256" key="3">
    <source>
        <dbReference type="ARBA" id="ARBA00022989"/>
    </source>
</evidence>
<dbReference type="AlphaFoldDB" id="A0A1G2CHI6"/>
<feature type="transmembrane region" description="Helical" evidence="5">
    <location>
        <begin position="227"/>
        <end position="245"/>
    </location>
</feature>
<proteinExistence type="predicted"/>
<dbReference type="PANTHER" id="PTHR37422">
    <property type="entry name" value="TEICHURONIC ACID BIOSYNTHESIS PROTEIN TUAE"/>
    <property type="match status" value="1"/>
</dbReference>
<feature type="transmembrane region" description="Helical" evidence="5">
    <location>
        <begin position="78"/>
        <end position="101"/>
    </location>
</feature>
<keyword evidence="3 5" id="KW-1133">Transmembrane helix</keyword>
<evidence type="ECO:0000313" key="7">
    <source>
        <dbReference type="EMBL" id="OGZ00855.1"/>
    </source>
</evidence>
<dbReference type="Proteomes" id="UP000178495">
    <property type="component" value="Unassembled WGS sequence"/>
</dbReference>
<feature type="transmembrane region" description="Helical" evidence="5">
    <location>
        <begin position="139"/>
        <end position="159"/>
    </location>
</feature>
<comment type="subcellular location">
    <subcellularLocation>
        <location evidence="1">Membrane</location>
        <topology evidence="1">Multi-pass membrane protein</topology>
    </subcellularLocation>
</comment>
<gene>
    <name evidence="7" type="ORF">A3A43_02570</name>
</gene>
<evidence type="ECO:0000313" key="8">
    <source>
        <dbReference type="Proteomes" id="UP000178495"/>
    </source>
</evidence>
<feature type="transmembrane region" description="Helical" evidence="5">
    <location>
        <begin position="12"/>
        <end position="31"/>
    </location>
</feature>
<keyword evidence="4 5" id="KW-0472">Membrane</keyword>
<keyword evidence="2 5" id="KW-0812">Transmembrane</keyword>
<protein>
    <recommendedName>
        <fullName evidence="6">O-antigen ligase-related domain-containing protein</fullName>
    </recommendedName>
</protein>
<evidence type="ECO:0000256" key="1">
    <source>
        <dbReference type="ARBA" id="ARBA00004141"/>
    </source>
</evidence>
<accession>A0A1G2CHI6</accession>
<organism evidence="7 8">
    <name type="scientific">Candidatus Liptonbacteria bacterium RIFCSPLOWO2_01_FULL_56_20</name>
    <dbReference type="NCBI Taxonomy" id="1798652"/>
    <lineage>
        <taxon>Bacteria</taxon>
        <taxon>Candidatus Liptoniibacteriota</taxon>
    </lineage>
</organism>
<dbReference type="GO" id="GO:0016020">
    <property type="term" value="C:membrane"/>
    <property type="evidence" value="ECO:0007669"/>
    <property type="project" value="UniProtKB-SubCell"/>
</dbReference>
<dbReference type="EMBL" id="MHLC01000026">
    <property type="protein sequence ID" value="OGZ00855.1"/>
    <property type="molecule type" value="Genomic_DNA"/>
</dbReference>